<dbReference type="SUPFAM" id="SSF47384">
    <property type="entry name" value="Homodimeric domain of signal transducing histidine kinase"/>
    <property type="match status" value="1"/>
</dbReference>
<proteinExistence type="predicted"/>
<dbReference type="InterPro" id="IPR005467">
    <property type="entry name" value="His_kinase_dom"/>
</dbReference>
<evidence type="ECO:0000256" key="4">
    <source>
        <dbReference type="ARBA" id="ARBA00022475"/>
    </source>
</evidence>
<feature type="transmembrane region" description="Helical" evidence="13">
    <location>
        <begin position="275"/>
        <end position="295"/>
    </location>
</feature>
<reference evidence="16 17" key="1">
    <citation type="submission" date="2023-07" db="EMBL/GenBank/DDBJ databases">
        <title>Sequencing the genomes of 1000 actinobacteria strains.</title>
        <authorList>
            <person name="Klenk H.-P."/>
        </authorList>
    </citation>
    <scope>NUCLEOTIDE SEQUENCE [LARGE SCALE GENOMIC DNA]</scope>
    <source>
        <strain evidence="16 17">DSM 44388</strain>
    </source>
</reference>
<dbReference type="CDD" id="cd00156">
    <property type="entry name" value="REC"/>
    <property type="match status" value="1"/>
</dbReference>
<dbReference type="SUPFAM" id="SSF52172">
    <property type="entry name" value="CheY-like"/>
    <property type="match status" value="2"/>
</dbReference>
<dbReference type="InterPro" id="IPR036097">
    <property type="entry name" value="HisK_dim/P_sf"/>
</dbReference>
<gene>
    <name evidence="16" type="ORF">J2S57_005492</name>
</gene>
<keyword evidence="5 11" id="KW-0597">Phosphoprotein</keyword>
<dbReference type="Gene3D" id="3.30.565.10">
    <property type="entry name" value="Histidine kinase-like ATPase, C-terminal domain"/>
    <property type="match status" value="1"/>
</dbReference>
<feature type="transmembrane region" description="Helical" evidence="13">
    <location>
        <begin position="95"/>
        <end position="116"/>
    </location>
</feature>
<feature type="transmembrane region" description="Helical" evidence="13">
    <location>
        <begin position="21"/>
        <end position="41"/>
    </location>
</feature>
<feature type="transmembrane region" description="Helical" evidence="13">
    <location>
        <begin position="168"/>
        <end position="194"/>
    </location>
</feature>
<keyword evidence="8 13" id="KW-1133">Transmembrane helix</keyword>
<evidence type="ECO:0000256" key="5">
    <source>
        <dbReference type="ARBA" id="ARBA00022553"/>
    </source>
</evidence>
<evidence type="ECO:0000256" key="12">
    <source>
        <dbReference type="SAM" id="MobiDB-lite"/>
    </source>
</evidence>
<dbReference type="SUPFAM" id="SSF55874">
    <property type="entry name" value="ATPase domain of HSP90 chaperone/DNA topoisomerase II/histidine kinase"/>
    <property type="match status" value="1"/>
</dbReference>
<dbReference type="Pfam" id="PF00072">
    <property type="entry name" value="Response_reg"/>
    <property type="match status" value="2"/>
</dbReference>
<feature type="modified residue" description="4-aspartylphosphate" evidence="11">
    <location>
        <position position="818"/>
    </location>
</feature>
<dbReference type="PANTHER" id="PTHR45339:SF1">
    <property type="entry name" value="HYBRID SIGNAL TRANSDUCTION HISTIDINE KINASE J"/>
    <property type="match status" value="1"/>
</dbReference>
<evidence type="ECO:0000256" key="10">
    <source>
        <dbReference type="ARBA" id="ARBA00023136"/>
    </source>
</evidence>
<dbReference type="CDD" id="cd17546">
    <property type="entry name" value="REC_hyHK_CKI1_RcsC-like"/>
    <property type="match status" value="1"/>
</dbReference>
<dbReference type="EMBL" id="JAUSQZ010000001">
    <property type="protein sequence ID" value="MDP9829743.1"/>
    <property type="molecule type" value="Genomic_DNA"/>
</dbReference>
<evidence type="ECO:0000256" key="8">
    <source>
        <dbReference type="ARBA" id="ARBA00022989"/>
    </source>
</evidence>
<evidence type="ECO:0000256" key="13">
    <source>
        <dbReference type="SAM" id="Phobius"/>
    </source>
</evidence>
<feature type="modified residue" description="4-aspartylphosphate" evidence="11">
    <location>
        <position position="648"/>
    </location>
</feature>
<dbReference type="InterPro" id="IPR001789">
    <property type="entry name" value="Sig_transdc_resp-reg_receiver"/>
</dbReference>
<keyword evidence="7 16" id="KW-0418">Kinase</keyword>
<evidence type="ECO:0000313" key="16">
    <source>
        <dbReference type="EMBL" id="MDP9829743.1"/>
    </source>
</evidence>
<accession>A0ABT9PAP9</accession>
<evidence type="ECO:0000259" key="14">
    <source>
        <dbReference type="PROSITE" id="PS50109"/>
    </source>
</evidence>
<feature type="transmembrane region" description="Helical" evidence="13">
    <location>
        <begin position="137"/>
        <end position="162"/>
    </location>
</feature>
<dbReference type="InterPro" id="IPR004358">
    <property type="entry name" value="Sig_transdc_His_kin-like_C"/>
</dbReference>
<comment type="subcellular location">
    <subcellularLocation>
        <location evidence="2">Cell membrane</location>
        <topology evidence="2">Multi-pass membrane protein</topology>
    </subcellularLocation>
</comment>
<evidence type="ECO:0000256" key="2">
    <source>
        <dbReference type="ARBA" id="ARBA00004651"/>
    </source>
</evidence>
<keyword evidence="4" id="KW-1003">Cell membrane</keyword>
<dbReference type="Gene3D" id="3.40.50.2300">
    <property type="match status" value="2"/>
</dbReference>
<dbReference type="PANTHER" id="PTHR45339">
    <property type="entry name" value="HYBRID SIGNAL TRANSDUCTION HISTIDINE KINASE J"/>
    <property type="match status" value="1"/>
</dbReference>
<dbReference type="GO" id="GO:0016301">
    <property type="term" value="F:kinase activity"/>
    <property type="evidence" value="ECO:0007669"/>
    <property type="project" value="UniProtKB-KW"/>
</dbReference>
<comment type="caution">
    <text evidence="16">The sequence shown here is derived from an EMBL/GenBank/DDBJ whole genome shotgun (WGS) entry which is preliminary data.</text>
</comment>
<keyword evidence="6 13" id="KW-0812">Transmembrane</keyword>
<dbReference type="InterPro" id="IPR003594">
    <property type="entry name" value="HATPase_dom"/>
</dbReference>
<evidence type="ECO:0000259" key="15">
    <source>
        <dbReference type="PROSITE" id="PS50110"/>
    </source>
</evidence>
<dbReference type="RefSeq" id="WP_307248210.1">
    <property type="nucleotide sequence ID" value="NZ_JAUSQZ010000001.1"/>
</dbReference>
<dbReference type="Pfam" id="PF02518">
    <property type="entry name" value="HATPase_c"/>
    <property type="match status" value="1"/>
</dbReference>
<feature type="domain" description="Response regulatory" evidence="15">
    <location>
        <begin position="769"/>
        <end position="887"/>
    </location>
</feature>
<dbReference type="Pfam" id="PF00512">
    <property type="entry name" value="HisKA"/>
    <property type="match status" value="1"/>
</dbReference>
<dbReference type="PROSITE" id="PS50110">
    <property type="entry name" value="RESPONSE_REGULATORY"/>
    <property type="match status" value="2"/>
</dbReference>
<comment type="catalytic activity">
    <reaction evidence="1">
        <text>ATP + protein L-histidine = ADP + protein N-phospho-L-histidine.</text>
        <dbReference type="EC" id="2.7.13.3"/>
    </reaction>
</comment>
<organism evidence="16 17">
    <name type="scientific">Kineosporia succinea</name>
    <dbReference type="NCBI Taxonomy" id="84632"/>
    <lineage>
        <taxon>Bacteria</taxon>
        <taxon>Bacillati</taxon>
        <taxon>Actinomycetota</taxon>
        <taxon>Actinomycetes</taxon>
        <taxon>Kineosporiales</taxon>
        <taxon>Kineosporiaceae</taxon>
        <taxon>Kineosporia</taxon>
    </lineage>
</organism>
<evidence type="ECO:0000256" key="11">
    <source>
        <dbReference type="PROSITE-ProRule" id="PRU00169"/>
    </source>
</evidence>
<feature type="domain" description="Histidine kinase" evidence="14">
    <location>
        <begin position="353"/>
        <end position="579"/>
    </location>
</feature>
<evidence type="ECO:0000256" key="6">
    <source>
        <dbReference type="ARBA" id="ARBA00022692"/>
    </source>
</evidence>
<dbReference type="InterPro" id="IPR036890">
    <property type="entry name" value="HATPase_C_sf"/>
</dbReference>
<dbReference type="CDD" id="cd16922">
    <property type="entry name" value="HATPase_EvgS-ArcB-TorS-like"/>
    <property type="match status" value="1"/>
</dbReference>
<dbReference type="InterPro" id="IPR003661">
    <property type="entry name" value="HisK_dim/P_dom"/>
</dbReference>
<name>A0ABT9PAP9_9ACTN</name>
<evidence type="ECO:0000313" key="17">
    <source>
        <dbReference type="Proteomes" id="UP001235712"/>
    </source>
</evidence>
<evidence type="ECO:0000256" key="7">
    <source>
        <dbReference type="ARBA" id="ARBA00022777"/>
    </source>
</evidence>
<feature type="domain" description="Response regulatory" evidence="15">
    <location>
        <begin position="598"/>
        <end position="712"/>
    </location>
</feature>
<dbReference type="PROSITE" id="PS50109">
    <property type="entry name" value="HIS_KIN"/>
    <property type="match status" value="1"/>
</dbReference>
<keyword evidence="7 16" id="KW-0808">Transferase</keyword>
<feature type="compositionally biased region" description="Basic and acidic residues" evidence="12">
    <location>
        <begin position="726"/>
        <end position="756"/>
    </location>
</feature>
<feature type="region of interest" description="Disordered" evidence="12">
    <location>
        <begin position="719"/>
        <end position="763"/>
    </location>
</feature>
<keyword evidence="9" id="KW-0902">Two-component regulatory system</keyword>
<feature type="transmembrane region" description="Helical" evidence="13">
    <location>
        <begin position="302"/>
        <end position="322"/>
    </location>
</feature>
<feature type="transmembrane region" description="Helical" evidence="13">
    <location>
        <begin position="227"/>
        <end position="255"/>
    </location>
</feature>
<dbReference type="Proteomes" id="UP001235712">
    <property type="component" value="Unassembled WGS sequence"/>
</dbReference>
<protein>
    <recommendedName>
        <fullName evidence="3">histidine kinase</fullName>
        <ecNumber evidence="3">2.7.13.3</ecNumber>
    </recommendedName>
</protein>
<dbReference type="Pfam" id="PF05231">
    <property type="entry name" value="MASE1"/>
    <property type="match status" value="1"/>
</dbReference>
<dbReference type="Gene3D" id="1.10.287.130">
    <property type="match status" value="1"/>
</dbReference>
<dbReference type="CDD" id="cd00082">
    <property type="entry name" value="HisKA"/>
    <property type="match status" value="1"/>
</dbReference>
<evidence type="ECO:0000256" key="3">
    <source>
        <dbReference type="ARBA" id="ARBA00012438"/>
    </source>
</evidence>
<dbReference type="EC" id="2.7.13.3" evidence="3"/>
<sequence>MADRPLRGRSLLGSTSPTPAALTRSAAFAVCFGVAVFLGRLTVMDGTSLSLVWPAAGVAALWFACQREAGTARLDHLLLGSLTLALNWATGAAPALALCFAGANLLQVGLLMYLLRRWNPRMWGAGGDEPLTGMPQLTGLILATLVATAAGGLLGPLAVGLIDGTWSLLLAVVWMVRNTVSVLLVLGLGLRVGYLISAHRRARADTGARPAVVLPFKRLNQIQRLELAALVAVSVAAYVVVFVVLPTLPIAFPLIALTVWAALRFDTTIVVMHDFVAGSAAVAFTLAGHGPFTAVPDFATRALIVQAFVGLVAVIGLALALGRDERDVLLFQVRGRAREAIAATEAKSAFLAAMSHEIRTPMNAVIGMSGLMMDTPLDAQQREFAQTIRDSGEALLTVINDILDFSKIESGSLDLEEHPFELDEAVDSAAAVMALAASRKGLELVVHVDPRCPPVLVGDVTRFRQVIVNLLSNAVKFTERGEVLVDVSRAEEPVAPDQPERVTLRVQVRDTGIGIPADRTDRLFQPFSQVDSSTTRVHGGTGLGLVISRRLARAQGGDLVAESTPGIGSTFTFTAVLGTGPQRRQDTGVLSAALAGRRALVVDDNATSRRALQSQLERWGLETLVADGPQAAVDLLAGGRPVQVALIDLQMPGMDGPATAAHLRELPGGRDLPMVLLSTFTARPADEGRLFSAVVTKPVRARQLRAHLEEIFSPVASTLRQVETTGGRRESDPPLDLRPDPDPGPRADRVAGRRPDPVPVPVPGPGTLRVLVADDNQINQKVAHVMITRLGHQVDVVGNGQEAVEAVARIAYDVVLMDVHMPEMDGLRATELIRAQAPAGRREVPIIALTASALTEDRDACLRAGMNSFLTKPIRKSDLTDIFDEIVQRRAAAGGLGSSRVGS</sequence>
<dbReference type="SMART" id="SM00388">
    <property type="entry name" value="HisKA"/>
    <property type="match status" value="1"/>
</dbReference>
<dbReference type="PRINTS" id="PR00344">
    <property type="entry name" value="BCTRLSENSOR"/>
</dbReference>
<evidence type="ECO:0000256" key="1">
    <source>
        <dbReference type="ARBA" id="ARBA00000085"/>
    </source>
</evidence>
<keyword evidence="17" id="KW-1185">Reference proteome</keyword>
<dbReference type="SMART" id="SM00387">
    <property type="entry name" value="HATPase_c"/>
    <property type="match status" value="1"/>
</dbReference>
<keyword evidence="10 13" id="KW-0472">Membrane</keyword>
<dbReference type="InterPro" id="IPR011006">
    <property type="entry name" value="CheY-like_superfamily"/>
</dbReference>
<evidence type="ECO:0000256" key="9">
    <source>
        <dbReference type="ARBA" id="ARBA00023012"/>
    </source>
</evidence>
<dbReference type="SMART" id="SM00448">
    <property type="entry name" value="REC"/>
    <property type="match status" value="2"/>
</dbReference>
<dbReference type="InterPro" id="IPR007895">
    <property type="entry name" value="MASE1"/>
</dbReference>